<feature type="region of interest" description="Disordered" evidence="7">
    <location>
        <begin position="243"/>
        <end position="262"/>
    </location>
</feature>
<evidence type="ECO:0000256" key="5">
    <source>
        <dbReference type="HAMAP-Rule" id="MF_00291"/>
    </source>
</evidence>
<dbReference type="PANTHER" id="PTHR12534">
    <property type="entry name" value="30S RIBOSOMAL PROTEIN S2 PROKARYOTIC AND ORGANELLAR"/>
    <property type="match status" value="1"/>
</dbReference>
<proteinExistence type="inferred from homology"/>
<protein>
    <recommendedName>
        <fullName evidence="4 5">Small ribosomal subunit protein uS2</fullName>
    </recommendedName>
</protein>
<dbReference type="Gene3D" id="1.10.287.610">
    <property type="entry name" value="Helix hairpin bin"/>
    <property type="match status" value="1"/>
</dbReference>
<accession>A0A2M8LDW0</accession>
<evidence type="ECO:0000313" key="9">
    <source>
        <dbReference type="Proteomes" id="UP000231152"/>
    </source>
</evidence>
<dbReference type="EMBL" id="PFET01000012">
    <property type="protein sequence ID" value="PJE75630.1"/>
    <property type="molecule type" value="Genomic_DNA"/>
</dbReference>
<keyword evidence="3 5" id="KW-0687">Ribonucleoprotein</keyword>
<dbReference type="SUPFAM" id="SSF52313">
    <property type="entry name" value="Ribosomal protein S2"/>
    <property type="match status" value="1"/>
</dbReference>
<dbReference type="HAMAP" id="MF_00291_B">
    <property type="entry name" value="Ribosomal_uS2_B"/>
    <property type="match status" value="1"/>
</dbReference>
<comment type="caution">
    <text evidence="8">The sequence shown here is derived from an EMBL/GenBank/DDBJ whole genome shotgun (WGS) entry which is preliminary data.</text>
</comment>
<evidence type="ECO:0000256" key="1">
    <source>
        <dbReference type="ARBA" id="ARBA00006242"/>
    </source>
</evidence>
<dbReference type="NCBIfam" id="TIGR01011">
    <property type="entry name" value="rpsB_bact"/>
    <property type="match status" value="1"/>
</dbReference>
<evidence type="ECO:0000256" key="3">
    <source>
        <dbReference type="ARBA" id="ARBA00023274"/>
    </source>
</evidence>
<dbReference type="InterPro" id="IPR018130">
    <property type="entry name" value="Ribosomal_uS2_CS"/>
</dbReference>
<dbReference type="InterPro" id="IPR005706">
    <property type="entry name" value="Ribosomal_uS2_bac/mit/plastid"/>
</dbReference>
<evidence type="ECO:0000256" key="4">
    <source>
        <dbReference type="ARBA" id="ARBA00035256"/>
    </source>
</evidence>
<dbReference type="AlphaFoldDB" id="A0A2M8LDW0"/>
<comment type="similarity">
    <text evidence="1 5 6">Belongs to the universal ribosomal protein uS2 family.</text>
</comment>
<dbReference type="Gene3D" id="3.40.50.10490">
    <property type="entry name" value="Glucose-6-phosphate isomerase like protein, domain 1"/>
    <property type="match status" value="1"/>
</dbReference>
<dbReference type="PRINTS" id="PR00395">
    <property type="entry name" value="RIBOSOMALS2"/>
</dbReference>
<gene>
    <name evidence="5 8" type="primary">rpsB</name>
    <name evidence="8" type="ORF">COV04_03460</name>
</gene>
<reference evidence="8 9" key="1">
    <citation type="submission" date="2017-09" db="EMBL/GenBank/DDBJ databases">
        <title>Depth-based differentiation of microbial function through sediment-hosted aquifers and enrichment of novel symbionts in the deep terrestrial subsurface.</title>
        <authorList>
            <person name="Probst A.J."/>
            <person name="Ladd B."/>
            <person name="Jarett J.K."/>
            <person name="Geller-Mcgrath D.E."/>
            <person name="Sieber C.M."/>
            <person name="Emerson J.B."/>
            <person name="Anantharaman K."/>
            <person name="Thomas B.C."/>
            <person name="Malmstrom R."/>
            <person name="Stieglmeier M."/>
            <person name="Klingl A."/>
            <person name="Woyke T."/>
            <person name="Ryan C.M."/>
            <person name="Banfield J.F."/>
        </authorList>
    </citation>
    <scope>NUCLEOTIDE SEQUENCE [LARGE SCALE GENOMIC DNA]</scope>
    <source>
        <strain evidence="8">CG10_big_fil_rev_8_21_14_0_10_48_11</strain>
    </source>
</reference>
<keyword evidence="2 5" id="KW-0689">Ribosomal protein</keyword>
<feature type="compositionally biased region" description="Polar residues" evidence="7">
    <location>
        <begin position="1"/>
        <end position="11"/>
    </location>
</feature>
<dbReference type="CDD" id="cd01425">
    <property type="entry name" value="RPS2"/>
    <property type="match status" value="1"/>
</dbReference>
<evidence type="ECO:0000313" key="8">
    <source>
        <dbReference type="EMBL" id="PJE75630.1"/>
    </source>
</evidence>
<dbReference type="GO" id="GO:0006412">
    <property type="term" value="P:translation"/>
    <property type="evidence" value="ECO:0007669"/>
    <property type="project" value="UniProtKB-UniRule"/>
</dbReference>
<dbReference type="PANTHER" id="PTHR12534:SF0">
    <property type="entry name" value="SMALL RIBOSOMAL SUBUNIT PROTEIN US2M"/>
    <property type="match status" value="1"/>
</dbReference>
<evidence type="ECO:0000256" key="2">
    <source>
        <dbReference type="ARBA" id="ARBA00022980"/>
    </source>
</evidence>
<dbReference type="Pfam" id="PF00318">
    <property type="entry name" value="Ribosomal_S2"/>
    <property type="match status" value="1"/>
</dbReference>
<organism evidence="8 9">
    <name type="scientific">Candidatus Uhrbacteria bacterium CG10_big_fil_rev_8_21_14_0_10_48_11</name>
    <dbReference type="NCBI Taxonomy" id="1975037"/>
    <lineage>
        <taxon>Bacteria</taxon>
        <taxon>Candidatus Uhriibacteriota</taxon>
    </lineage>
</organism>
<dbReference type="InterPro" id="IPR001865">
    <property type="entry name" value="Ribosomal_uS2"/>
</dbReference>
<feature type="region of interest" description="Disordered" evidence="7">
    <location>
        <begin position="1"/>
        <end position="21"/>
    </location>
</feature>
<dbReference type="GO" id="GO:0022627">
    <property type="term" value="C:cytosolic small ribosomal subunit"/>
    <property type="evidence" value="ECO:0007669"/>
    <property type="project" value="TreeGrafter"/>
</dbReference>
<dbReference type="PROSITE" id="PS00963">
    <property type="entry name" value="RIBOSOMAL_S2_2"/>
    <property type="match status" value="1"/>
</dbReference>
<dbReference type="Proteomes" id="UP000231152">
    <property type="component" value="Unassembled WGS sequence"/>
</dbReference>
<evidence type="ECO:0000256" key="7">
    <source>
        <dbReference type="SAM" id="MobiDB-lite"/>
    </source>
</evidence>
<dbReference type="PROSITE" id="PS00962">
    <property type="entry name" value="RIBOSOMAL_S2_1"/>
    <property type="match status" value="1"/>
</dbReference>
<dbReference type="GO" id="GO:0003735">
    <property type="term" value="F:structural constituent of ribosome"/>
    <property type="evidence" value="ECO:0007669"/>
    <property type="project" value="InterPro"/>
</dbReference>
<dbReference type="InterPro" id="IPR023591">
    <property type="entry name" value="Ribosomal_uS2_flav_dom_sf"/>
</dbReference>
<name>A0A2M8LDW0_9BACT</name>
<sequence>MIEPTATSPVTTADKEKQANSSPSILEMLKAGVHFGHLTSKWHPKMRPFIFTARQGIHIINLEVTRQQMDKAMKFIEDIVVKGGNVLFVGTKKQIQNYVKSSAEAVAMPYVHDRWIGGMLTNFAVIGKMIARHKELGRMIEQKSFENMTKKERLEREREYNRLEGVIGGIAKLERMPEAIFLIDVRRERTAVGEANKVGVPIVAVCDTNTNPDLVQYPIAGNDDAVGSLKLMIDEAAAAVKRGTARRVSSPSVPPAATKASV</sequence>
<evidence type="ECO:0000256" key="6">
    <source>
        <dbReference type="RuleBase" id="RU003631"/>
    </source>
</evidence>